<dbReference type="eggNOG" id="COG0673">
    <property type="taxonomic scope" value="Bacteria"/>
</dbReference>
<proteinExistence type="predicted"/>
<dbReference type="Gene3D" id="3.30.360.10">
    <property type="entry name" value="Dihydrodipicolinate Reductase, domain 2"/>
    <property type="match status" value="1"/>
</dbReference>
<dbReference type="InterPro" id="IPR055170">
    <property type="entry name" value="GFO_IDH_MocA-like_dom"/>
</dbReference>
<reference evidence="3 4" key="1">
    <citation type="submission" date="2014-07" db="EMBL/GenBank/DDBJ databases">
        <authorList>
            <person name="Wibberg Daniel"/>
        </authorList>
    </citation>
    <scope>NUCLEOTIDE SEQUENCE [LARGE SCALE GENOMIC DNA]</scope>
</reference>
<dbReference type="GO" id="GO:0000166">
    <property type="term" value="F:nucleotide binding"/>
    <property type="evidence" value="ECO:0007669"/>
    <property type="project" value="InterPro"/>
</dbReference>
<evidence type="ECO:0000313" key="4">
    <source>
        <dbReference type="Proteomes" id="UP000040576"/>
    </source>
</evidence>
<dbReference type="PANTHER" id="PTHR43054">
    <property type="match status" value="1"/>
</dbReference>
<gene>
    <name evidence="3" type="primary">yulF</name>
    <name evidence="3" type="ORF">BT1A1_3120</name>
</gene>
<evidence type="ECO:0000259" key="1">
    <source>
        <dbReference type="Pfam" id="PF01408"/>
    </source>
</evidence>
<dbReference type="Proteomes" id="UP000040576">
    <property type="component" value="Unassembled WGS sequence"/>
</dbReference>
<dbReference type="PANTHER" id="PTHR43054:SF1">
    <property type="entry name" value="SCYLLO-INOSITOL 2-DEHYDROGENASE (NADP(+)) IOLU"/>
    <property type="match status" value="1"/>
</dbReference>
<dbReference type="Gene3D" id="3.40.50.720">
    <property type="entry name" value="NAD(P)-binding Rossmann-like Domain"/>
    <property type="match status" value="1"/>
</dbReference>
<dbReference type="RefSeq" id="WP_034772881.1">
    <property type="nucleotide sequence ID" value="NZ_CCRF01000092.1"/>
</dbReference>
<dbReference type="Pfam" id="PF01408">
    <property type="entry name" value="GFO_IDH_MocA"/>
    <property type="match status" value="1"/>
</dbReference>
<keyword evidence="3" id="KW-0560">Oxidoreductase</keyword>
<dbReference type="InterPro" id="IPR000683">
    <property type="entry name" value="Gfo/Idh/MocA-like_OxRdtase_N"/>
</dbReference>
<dbReference type="OrthoDB" id="9815825at2"/>
<accession>A0A090IXV8</accession>
<dbReference type="AlphaFoldDB" id="A0A090IXV8"/>
<dbReference type="GO" id="GO:0016491">
    <property type="term" value="F:oxidoreductase activity"/>
    <property type="evidence" value="ECO:0007669"/>
    <property type="project" value="UniProtKB-KW"/>
</dbReference>
<organism evidence="3 4">
    <name type="scientific">Caldibacillus thermoamylovorans</name>
    <dbReference type="NCBI Taxonomy" id="35841"/>
    <lineage>
        <taxon>Bacteria</taxon>
        <taxon>Bacillati</taxon>
        <taxon>Bacillota</taxon>
        <taxon>Bacilli</taxon>
        <taxon>Bacillales</taxon>
        <taxon>Bacillaceae</taxon>
        <taxon>Caldibacillus</taxon>
    </lineage>
</organism>
<name>A0A090IXV8_9BACI</name>
<evidence type="ECO:0000313" key="3">
    <source>
        <dbReference type="EMBL" id="CEE02906.1"/>
    </source>
</evidence>
<feature type="domain" description="GFO/IDH/MocA-like oxidoreductase" evidence="2">
    <location>
        <begin position="138"/>
        <end position="248"/>
    </location>
</feature>
<feature type="domain" description="Gfo/Idh/MocA-like oxidoreductase N-terminal" evidence="1">
    <location>
        <begin position="2"/>
        <end position="119"/>
    </location>
</feature>
<dbReference type="SUPFAM" id="SSF55347">
    <property type="entry name" value="Glyceraldehyde-3-phosphate dehydrogenase-like, C-terminal domain"/>
    <property type="match status" value="1"/>
</dbReference>
<dbReference type="EC" id="1.-.-.-" evidence="3"/>
<protein>
    <submittedName>
        <fullName evidence="3">Putative oxidoreductase YulF</fullName>
        <ecNumber evidence="3">1.-.-.-</ecNumber>
    </submittedName>
</protein>
<dbReference type="Pfam" id="PF22725">
    <property type="entry name" value="GFO_IDH_MocA_C3"/>
    <property type="match status" value="1"/>
</dbReference>
<dbReference type="KEGG" id="bthv:CQJ30_16965"/>
<dbReference type="PATRIC" id="fig|35841.6.peg.1454"/>
<dbReference type="SUPFAM" id="SSF51735">
    <property type="entry name" value="NAD(P)-binding Rossmann-fold domains"/>
    <property type="match status" value="1"/>
</dbReference>
<keyword evidence="4" id="KW-1185">Reference proteome</keyword>
<dbReference type="EMBL" id="CCRF01000092">
    <property type="protein sequence ID" value="CEE02906.1"/>
    <property type="molecule type" value="Genomic_DNA"/>
</dbReference>
<evidence type="ECO:0000259" key="2">
    <source>
        <dbReference type="Pfam" id="PF22725"/>
    </source>
</evidence>
<dbReference type="STRING" id="35841.B4167_1967"/>
<sequence length="328" mass="36716">MIRFGIIGTNWITEKFIDAASNIEDFSLVAVYSRTEERAKAFAAKFDVTNIFTDLETMAKSDVLDAVYIASPNSLHAEQSILFLQHGKHVICEKPLASNVKEAEAIVQTAKAHGVVFMEALKTTFVPSFVSIKENLHKIGTVRRYFANFCQYSSRYDKYKEGIVLNAFNPAFSNGSLMDIGVYCIYPMVALFGEPTDLRANAYMLESGVDGEGTVIFSYPEMEGVVSFSKISNSFIPSEIQGEKGTIVIDKISTPSKVEIHYNDGTVEDISRPQVENTMYYEAKEFIELIKENKTESQINTYANSLTTSKLMERARKQIGLVFPADRN</sequence>
<dbReference type="InterPro" id="IPR036291">
    <property type="entry name" value="NAD(P)-bd_dom_sf"/>
</dbReference>